<evidence type="ECO:0000313" key="3">
    <source>
        <dbReference type="Proteomes" id="UP000800038"/>
    </source>
</evidence>
<name>A0A6A5SZ81_9PLEO</name>
<dbReference type="EMBL" id="ML976021">
    <property type="protein sequence ID" value="KAF1943856.1"/>
    <property type="molecule type" value="Genomic_DNA"/>
</dbReference>
<evidence type="ECO:0000313" key="2">
    <source>
        <dbReference type="EMBL" id="KAF1943856.1"/>
    </source>
</evidence>
<keyword evidence="3" id="KW-1185">Reference proteome</keyword>
<reference evidence="2" key="1">
    <citation type="journal article" date="2020" name="Stud. Mycol.">
        <title>101 Dothideomycetes genomes: a test case for predicting lifestyles and emergence of pathogens.</title>
        <authorList>
            <person name="Haridas S."/>
            <person name="Albert R."/>
            <person name="Binder M."/>
            <person name="Bloem J."/>
            <person name="Labutti K."/>
            <person name="Salamov A."/>
            <person name="Andreopoulos B."/>
            <person name="Baker S."/>
            <person name="Barry K."/>
            <person name="Bills G."/>
            <person name="Bluhm B."/>
            <person name="Cannon C."/>
            <person name="Castanera R."/>
            <person name="Culley D."/>
            <person name="Daum C."/>
            <person name="Ezra D."/>
            <person name="Gonzalez J."/>
            <person name="Henrissat B."/>
            <person name="Kuo A."/>
            <person name="Liang C."/>
            <person name="Lipzen A."/>
            <person name="Lutzoni F."/>
            <person name="Magnuson J."/>
            <person name="Mondo S."/>
            <person name="Nolan M."/>
            <person name="Ohm R."/>
            <person name="Pangilinan J."/>
            <person name="Park H.-J."/>
            <person name="Ramirez L."/>
            <person name="Alfaro M."/>
            <person name="Sun H."/>
            <person name="Tritt A."/>
            <person name="Yoshinaga Y."/>
            <person name="Zwiers L.-H."/>
            <person name="Turgeon B."/>
            <person name="Goodwin S."/>
            <person name="Spatafora J."/>
            <person name="Crous P."/>
            <person name="Grigoriev I."/>
        </authorList>
    </citation>
    <scope>NUCLEOTIDE SEQUENCE</scope>
    <source>
        <strain evidence="2">CBS 161.51</strain>
    </source>
</reference>
<accession>A0A6A5SZ81</accession>
<sequence length="176" mass="19291">MKFTLTLIALALHSVSTLSATTSADLEAAALVEQCGDLGVQVLPEGADPALYRACADHPPRRRPQELKAADVFGRAANACYWDANVGCSGGYCWKSCRSNRQWCWTADEDGSGPWLQCTRFNQRSAVQDCGKACLFIMFVWVNECTLMISFLGIGVQGRRPLLWLQLLSASLIGDR</sequence>
<feature type="signal peptide" evidence="1">
    <location>
        <begin position="1"/>
        <end position="19"/>
    </location>
</feature>
<proteinExistence type="predicted"/>
<keyword evidence="1" id="KW-0732">Signal</keyword>
<gene>
    <name evidence="2" type="ORF">EJ02DRAFT_483853</name>
</gene>
<protein>
    <submittedName>
        <fullName evidence="2">Uncharacterized protein</fullName>
    </submittedName>
</protein>
<dbReference type="OrthoDB" id="3656567at2759"/>
<evidence type="ECO:0000256" key="1">
    <source>
        <dbReference type="SAM" id="SignalP"/>
    </source>
</evidence>
<feature type="chain" id="PRO_5025520148" evidence="1">
    <location>
        <begin position="20"/>
        <end position="176"/>
    </location>
</feature>
<dbReference type="AlphaFoldDB" id="A0A6A5SZ81"/>
<organism evidence="2 3">
    <name type="scientific">Clathrospora elynae</name>
    <dbReference type="NCBI Taxonomy" id="706981"/>
    <lineage>
        <taxon>Eukaryota</taxon>
        <taxon>Fungi</taxon>
        <taxon>Dikarya</taxon>
        <taxon>Ascomycota</taxon>
        <taxon>Pezizomycotina</taxon>
        <taxon>Dothideomycetes</taxon>
        <taxon>Pleosporomycetidae</taxon>
        <taxon>Pleosporales</taxon>
        <taxon>Diademaceae</taxon>
        <taxon>Clathrospora</taxon>
    </lineage>
</organism>
<dbReference type="Proteomes" id="UP000800038">
    <property type="component" value="Unassembled WGS sequence"/>
</dbReference>